<feature type="compositionally biased region" description="Pro residues" evidence="1">
    <location>
        <begin position="101"/>
        <end position="114"/>
    </location>
</feature>
<evidence type="ECO:0000313" key="8">
    <source>
        <dbReference type="EMBL" id="GMT03231.1"/>
    </source>
</evidence>
<dbReference type="EMBL" id="BTSX01000005">
    <property type="protein sequence ID" value="GMS99273.1"/>
    <property type="molecule type" value="Genomic_DNA"/>
</dbReference>
<dbReference type="EMBL" id="BTSX01000001">
    <property type="protein sequence ID" value="GMS80973.1"/>
    <property type="molecule type" value="Genomic_DNA"/>
</dbReference>
<dbReference type="EMBL" id="BTSX01000005">
    <property type="protein sequence ID" value="GMT02623.1"/>
    <property type="molecule type" value="Genomic_DNA"/>
</dbReference>
<proteinExistence type="predicted"/>
<feature type="non-terminal residue" evidence="3">
    <location>
        <position position="1"/>
    </location>
</feature>
<dbReference type="AlphaFoldDB" id="A0AAV5SVZ9"/>
<dbReference type="EMBL" id="BTSX01000003">
    <property type="protein sequence ID" value="GMS87521.1"/>
    <property type="molecule type" value="Genomic_DNA"/>
</dbReference>
<name>A0AAV5SVZ9_9BILA</name>
<evidence type="ECO:0000313" key="5">
    <source>
        <dbReference type="EMBL" id="GMS94068.1"/>
    </source>
</evidence>
<evidence type="ECO:0000313" key="6">
    <source>
        <dbReference type="EMBL" id="GMS99273.1"/>
    </source>
</evidence>
<organism evidence="3 10">
    <name type="scientific">Pristionchus entomophagus</name>
    <dbReference type="NCBI Taxonomy" id="358040"/>
    <lineage>
        <taxon>Eukaryota</taxon>
        <taxon>Metazoa</taxon>
        <taxon>Ecdysozoa</taxon>
        <taxon>Nematoda</taxon>
        <taxon>Chromadorea</taxon>
        <taxon>Rhabditida</taxon>
        <taxon>Rhabditina</taxon>
        <taxon>Diplogasteromorpha</taxon>
        <taxon>Diplogasteroidea</taxon>
        <taxon>Neodiplogasteridae</taxon>
        <taxon>Pristionchus</taxon>
    </lineage>
</organism>
<evidence type="ECO:0000313" key="4">
    <source>
        <dbReference type="EMBL" id="GMS91395.1"/>
    </source>
</evidence>
<feature type="region of interest" description="Disordered" evidence="1">
    <location>
        <begin position="82"/>
        <end position="114"/>
    </location>
</feature>
<evidence type="ECO:0000313" key="2">
    <source>
        <dbReference type="EMBL" id="GMS80973.1"/>
    </source>
</evidence>
<comment type="caution">
    <text evidence="3">The sequence shown here is derived from an EMBL/GenBank/DDBJ whole genome shotgun (WGS) entry which is preliminary data.</text>
</comment>
<evidence type="ECO:0000313" key="7">
    <source>
        <dbReference type="EMBL" id="GMT02623.1"/>
    </source>
</evidence>
<dbReference type="EMBL" id="BTSX01000003">
    <property type="protein sequence ID" value="GMS91395.1"/>
    <property type="molecule type" value="Genomic_DNA"/>
</dbReference>
<accession>A0AAV5SVZ9</accession>
<protein>
    <submittedName>
        <fullName evidence="3">Uncharacterized protein</fullName>
    </submittedName>
</protein>
<gene>
    <name evidence="4" type="ORF">PENTCL1PPCAC_13570</name>
    <name evidence="5" type="ORF">PENTCL1PPCAC_16243</name>
    <name evidence="6" type="ORF">PENTCL1PPCAC_21448</name>
    <name evidence="7" type="ORF">PENTCL1PPCAC_24797</name>
    <name evidence="8" type="ORF">PENTCL1PPCAC_25405</name>
    <name evidence="9" type="ORF">PENTCL1PPCAC_30141</name>
    <name evidence="2" type="ORF">PENTCL1PPCAC_3148</name>
    <name evidence="3" type="ORF">PENTCL1PPCAC_9696</name>
</gene>
<evidence type="ECO:0000256" key="1">
    <source>
        <dbReference type="SAM" id="MobiDB-lite"/>
    </source>
</evidence>
<reference evidence="3" key="1">
    <citation type="submission" date="2023-10" db="EMBL/GenBank/DDBJ databases">
        <title>Genome assembly of Pristionchus species.</title>
        <authorList>
            <person name="Yoshida K."/>
            <person name="Sommer R.J."/>
        </authorList>
    </citation>
    <scope>NUCLEOTIDE SEQUENCE</scope>
    <source>
        <strain evidence="3">RS0144</strain>
    </source>
</reference>
<keyword evidence="10" id="KW-1185">Reference proteome</keyword>
<dbReference type="EMBL" id="BTSX01000006">
    <property type="protein sequence ID" value="GMT03231.1"/>
    <property type="molecule type" value="Genomic_DNA"/>
</dbReference>
<dbReference type="EMBL" id="BTSX01000004">
    <property type="protein sequence ID" value="GMS94068.1"/>
    <property type="molecule type" value="Genomic_DNA"/>
</dbReference>
<evidence type="ECO:0000313" key="10">
    <source>
        <dbReference type="Proteomes" id="UP001432027"/>
    </source>
</evidence>
<dbReference type="EMBL" id="BTSX01000006">
    <property type="protein sequence ID" value="GMT07967.1"/>
    <property type="molecule type" value="Genomic_DNA"/>
</dbReference>
<evidence type="ECO:0000313" key="9">
    <source>
        <dbReference type="EMBL" id="GMT07967.1"/>
    </source>
</evidence>
<evidence type="ECO:0000313" key="3">
    <source>
        <dbReference type="EMBL" id="GMS87521.1"/>
    </source>
</evidence>
<sequence length="114" mass="12128">WLIEMPYSSLHSSDSAAFNFFDRSFRFCSAMAAACPAETPPAVARSRRADPGMVLPTVRMATDPLVPEGPFLSAKMASRSVGLAPLGVDPPPERNPLRNEPAPPPFPPLAAPLG</sequence>
<dbReference type="Proteomes" id="UP001432027">
    <property type="component" value="Unassembled WGS sequence"/>
</dbReference>